<dbReference type="Proteomes" id="UP000530654">
    <property type="component" value="Unassembled WGS sequence"/>
</dbReference>
<accession>A0A7Y2RBM0</accession>
<gene>
    <name evidence="1" type="ORF">HLI17_32080</name>
</gene>
<sequence length="72" mass="8325">MSLFPINSQQWFNTDCIETIDDYGDGIMVRLKSGREMRVHSSDRDTFFDAVKGQMVGKRGLSDEEMMRMLSN</sequence>
<organism evidence="1 2">
    <name type="scientific">Rhizobium laguerreae</name>
    <dbReference type="NCBI Taxonomy" id="1076926"/>
    <lineage>
        <taxon>Bacteria</taxon>
        <taxon>Pseudomonadati</taxon>
        <taxon>Pseudomonadota</taxon>
        <taxon>Alphaproteobacteria</taxon>
        <taxon>Hyphomicrobiales</taxon>
        <taxon>Rhizobiaceae</taxon>
        <taxon>Rhizobium/Agrobacterium group</taxon>
        <taxon>Rhizobium</taxon>
    </lineage>
</organism>
<evidence type="ECO:0000313" key="1">
    <source>
        <dbReference type="EMBL" id="NNH67841.1"/>
    </source>
</evidence>
<reference evidence="1 2" key="1">
    <citation type="submission" date="2020-04" db="EMBL/GenBank/DDBJ databases">
        <title>Rhizobium bacterial biofertilizers improve the content of phenolic compounds of Lactuca sativa L. under non-saline and saline-stress conditions.</title>
        <authorList>
            <person name="Ayuso-Calles M."/>
            <person name="Garcia-Estevez I."/>
            <person name="Jimenez-Gomez A."/>
            <person name="Flores-Felix J.D."/>
            <person name="Escribano-Bailon M."/>
            <person name="Rivas R."/>
        </authorList>
    </citation>
    <scope>NUCLEOTIDE SEQUENCE [LARGE SCALE GENOMIC DNA]</scope>
    <source>
        <strain evidence="1 2">GPTR02</strain>
    </source>
</reference>
<dbReference type="EMBL" id="JABEQY010000047">
    <property type="protein sequence ID" value="NNH67841.1"/>
    <property type="molecule type" value="Genomic_DNA"/>
</dbReference>
<evidence type="ECO:0000313" key="2">
    <source>
        <dbReference type="Proteomes" id="UP000530654"/>
    </source>
</evidence>
<dbReference type="AlphaFoldDB" id="A0A7Y2RBM0"/>
<comment type="caution">
    <text evidence="1">The sequence shown here is derived from an EMBL/GenBank/DDBJ whole genome shotgun (WGS) entry which is preliminary data.</text>
</comment>
<protein>
    <submittedName>
        <fullName evidence="1">Uncharacterized protein</fullName>
    </submittedName>
</protein>
<proteinExistence type="predicted"/>
<dbReference type="RefSeq" id="WP_170282900.1">
    <property type="nucleotide sequence ID" value="NZ_JABEQY010000047.1"/>
</dbReference>
<name>A0A7Y2RBM0_9HYPH</name>